<dbReference type="AlphaFoldDB" id="A0A7Y6IWU5"/>
<reference evidence="1 2" key="1">
    <citation type="submission" date="2020-06" db="EMBL/GenBank/DDBJ databases">
        <authorList>
            <person name="Chanama M."/>
        </authorList>
    </citation>
    <scope>NUCLEOTIDE SEQUENCE [LARGE SCALE GENOMIC DNA]</scope>
    <source>
        <strain evidence="1 2">TBRC6557</strain>
    </source>
</reference>
<accession>A0A7Y6IWU5</accession>
<evidence type="ECO:0000313" key="2">
    <source>
        <dbReference type="Proteomes" id="UP000546126"/>
    </source>
</evidence>
<organism evidence="1 2">
    <name type="scientific">Nonomuraea rhodomycinica</name>
    <dbReference type="NCBI Taxonomy" id="1712872"/>
    <lineage>
        <taxon>Bacteria</taxon>
        <taxon>Bacillati</taxon>
        <taxon>Actinomycetota</taxon>
        <taxon>Actinomycetes</taxon>
        <taxon>Streptosporangiales</taxon>
        <taxon>Streptosporangiaceae</taxon>
        <taxon>Nonomuraea</taxon>
    </lineage>
</organism>
<dbReference type="Proteomes" id="UP000546126">
    <property type="component" value="Unassembled WGS sequence"/>
</dbReference>
<keyword evidence="2" id="KW-1185">Reference proteome</keyword>
<gene>
    <name evidence="1" type="ORF">HT134_36300</name>
</gene>
<evidence type="ECO:0000313" key="1">
    <source>
        <dbReference type="EMBL" id="NUW45538.1"/>
    </source>
</evidence>
<proteinExistence type="predicted"/>
<protein>
    <submittedName>
        <fullName evidence="1">Uncharacterized protein</fullName>
    </submittedName>
</protein>
<name>A0A7Y6IWU5_9ACTN</name>
<comment type="caution">
    <text evidence="1">The sequence shown here is derived from an EMBL/GenBank/DDBJ whole genome shotgun (WGS) entry which is preliminary data.</text>
</comment>
<sequence length="394" mass="42680">MADLQLGRLTLRETMTFSESAYQGWSLHISGVEVCPLITRDDVWDRFDGVLGGQGGLVQAIWEEKSERNGYYTISSASGDVKDRKRQGITEIAWKISLQRHGPDTDVDLESRLAGAVRANDFSLAGERWHAPPIGHFAYYSGSTLPSTMTRPTTDGVMTVYRGVPAGVSPRWGCRVEDYLRGRVRVLTGGVERVGTAHPLDEDAWELSNGLVRVRPVASGGSLEVASFTGGVWRPKRWWVDIGGTQVTGWDSASVLRNDLESCIVRLAVRRSPVGRAYLDLTLRRGSRILEGYLQRGDSGTMSVYLASAETCTDATSYVVRSADDSDGNRVVAGSARNFDPHVSGGLTKTSSTAMDFFLGVVAGGGSAVSGDQATNLRDQYLGALPEVVAAVRR</sequence>
<dbReference type="RefSeq" id="WP_175604997.1">
    <property type="nucleotide sequence ID" value="NZ_JABWGO010000012.1"/>
</dbReference>
<dbReference type="EMBL" id="JABWGO010000012">
    <property type="protein sequence ID" value="NUW45538.1"/>
    <property type="molecule type" value="Genomic_DNA"/>
</dbReference>